<keyword evidence="2" id="KW-1185">Reference proteome</keyword>
<dbReference type="EMBL" id="CP063190">
    <property type="protein sequence ID" value="WCZ34042.1"/>
    <property type="molecule type" value="Genomic_DNA"/>
</dbReference>
<reference evidence="1 2" key="1">
    <citation type="submission" date="2020-10" db="EMBL/GenBank/DDBJ databases">
        <title>Complete genome sequence of Corynebacterium ihumii DSM 45751.</title>
        <authorList>
            <person name="Ruckert C."/>
            <person name="Albersmeier A."/>
            <person name="Busche T."/>
            <person name="Jaenicke S."/>
            <person name="Winkler A."/>
            <person name="Friethjonsson O.H."/>
            <person name="Hreggviethsson G.O."/>
            <person name="Lambert C."/>
            <person name="Badcock D."/>
            <person name="Bernaerts K."/>
            <person name="Anne J."/>
            <person name="Economou A."/>
            <person name="Kalinowski J."/>
        </authorList>
    </citation>
    <scope>NUCLEOTIDE SEQUENCE [LARGE SCALE GENOMIC DNA]</scope>
    <source>
        <strain evidence="1 2">DSM 45751</strain>
    </source>
</reference>
<name>A0ABY7UBH6_9CORY</name>
<accession>A0ABY7UBH6</accession>
<gene>
    <name evidence="1" type="ORF">CIHUM_03010</name>
</gene>
<sequence>MPNPSNHVTATFCTFPVDLGVSDKALTNPDLVQAGVGVQAGDDQVDEKQVEDYRGRGQDIDLRGIVIAPPGRGTGMQVGGIEHPGDKGCGLLRIPSSKPAPRGLRTDRVCSAWIRSPYSGAVGKKTVFCLSRKTTTPRRSSCCPVGGLQRLCSPRHSTLLWGLLVAKRAEHPGFHVIGVMAVKCPLTGVVSDQVGDHGFTVAEKDGVLA</sequence>
<proteinExistence type="predicted"/>
<evidence type="ECO:0000313" key="1">
    <source>
        <dbReference type="EMBL" id="WCZ34042.1"/>
    </source>
</evidence>
<organism evidence="1 2">
    <name type="scientific">Corynebacterium ihumii</name>
    <dbReference type="NCBI Taxonomy" id="1232427"/>
    <lineage>
        <taxon>Bacteria</taxon>
        <taxon>Bacillati</taxon>
        <taxon>Actinomycetota</taxon>
        <taxon>Actinomycetes</taxon>
        <taxon>Mycobacteriales</taxon>
        <taxon>Corynebacteriaceae</taxon>
        <taxon>Corynebacterium</taxon>
    </lineage>
</organism>
<evidence type="ECO:0000313" key="2">
    <source>
        <dbReference type="Proteomes" id="UP001220577"/>
    </source>
</evidence>
<protein>
    <submittedName>
        <fullName evidence="1">Uncharacterized protein</fullName>
    </submittedName>
</protein>
<dbReference type="Proteomes" id="UP001220577">
    <property type="component" value="Chromosome"/>
</dbReference>